<keyword evidence="1" id="KW-1133">Transmembrane helix</keyword>
<name>A0A139X5X0_9CYAN</name>
<dbReference type="RefSeq" id="WP_017747022.1">
    <property type="nucleotide sequence ID" value="NZ_KQ976354.1"/>
</dbReference>
<evidence type="ECO:0000256" key="1">
    <source>
        <dbReference type="SAM" id="Phobius"/>
    </source>
</evidence>
<dbReference type="EMBL" id="ANNX02000031">
    <property type="protein sequence ID" value="KYC40075.1"/>
    <property type="molecule type" value="Genomic_DNA"/>
</dbReference>
<protein>
    <submittedName>
        <fullName evidence="2">Uncharacterized protein</fullName>
    </submittedName>
</protein>
<keyword evidence="1" id="KW-0812">Transmembrane</keyword>
<reference evidence="2 3" key="1">
    <citation type="journal article" date="2013" name="Genome Biol. Evol.">
        <title>Genomes of Stigonematalean cyanobacteria (subsection V) and the evolution of oxygenic photosynthesis from prokaryotes to plastids.</title>
        <authorList>
            <person name="Dagan T."/>
            <person name="Roettger M."/>
            <person name="Stucken K."/>
            <person name="Landan G."/>
            <person name="Koch R."/>
            <person name="Major P."/>
            <person name="Gould S.B."/>
            <person name="Goremykin V.V."/>
            <person name="Rippka R."/>
            <person name="Tandeau de Marsac N."/>
            <person name="Gugger M."/>
            <person name="Lockhart P.J."/>
            <person name="Allen J.F."/>
            <person name="Brune I."/>
            <person name="Maus I."/>
            <person name="Puhler A."/>
            <person name="Martin W.F."/>
        </authorList>
    </citation>
    <scope>NUCLEOTIDE SEQUENCE [LARGE SCALE GENOMIC DNA]</scope>
    <source>
        <strain evidence="2 3">PCC 7110</strain>
    </source>
</reference>
<evidence type="ECO:0000313" key="2">
    <source>
        <dbReference type="EMBL" id="KYC40075.1"/>
    </source>
</evidence>
<dbReference type="Proteomes" id="UP000076925">
    <property type="component" value="Unassembled WGS sequence"/>
</dbReference>
<accession>A0A139X5X0</accession>
<organism evidence="2 3">
    <name type="scientific">Scytonema hofmannii PCC 7110</name>
    <dbReference type="NCBI Taxonomy" id="128403"/>
    <lineage>
        <taxon>Bacteria</taxon>
        <taxon>Bacillati</taxon>
        <taxon>Cyanobacteriota</taxon>
        <taxon>Cyanophyceae</taxon>
        <taxon>Nostocales</taxon>
        <taxon>Scytonemataceae</taxon>
        <taxon>Scytonema</taxon>
    </lineage>
</organism>
<comment type="caution">
    <text evidence="2">The sequence shown here is derived from an EMBL/GenBank/DDBJ whole genome shotgun (WGS) entry which is preliminary data.</text>
</comment>
<dbReference type="AlphaFoldDB" id="A0A139X5X0"/>
<sequence>MPRLCLGTRLRRVTGHWLLVTGHWLLVTGYWLLVTAPHLPNFCRENFLANRQLLQTIAMFFAKIISLFPNKDTWQ</sequence>
<proteinExistence type="predicted"/>
<evidence type="ECO:0000313" key="3">
    <source>
        <dbReference type="Proteomes" id="UP000076925"/>
    </source>
</evidence>
<keyword evidence="1" id="KW-0472">Membrane</keyword>
<feature type="transmembrane region" description="Helical" evidence="1">
    <location>
        <begin position="12"/>
        <end position="33"/>
    </location>
</feature>
<gene>
    <name evidence="2" type="ORF">WA1_29415</name>
</gene>
<keyword evidence="3" id="KW-1185">Reference proteome</keyword>